<sequence length="33" mass="4064">MKNRRLSRKARKMRSKIKTAKEEQALIWPFMMV</sequence>
<protein>
    <submittedName>
        <fullName evidence="1">Uncharacterized protein</fullName>
    </submittedName>
</protein>
<name>A0A2N3IR95_AERSO</name>
<accession>A0A2N3IR95</accession>
<dbReference type="EMBL" id="NQMM01000050">
    <property type="protein sequence ID" value="PKQ74082.1"/>
    <property type="molecule type" value="Genomic_DNA"/>
</dbReference>
<comment type="caution">
    <text evidence="1">The sequence shown here is derived from an EMBL/GenBank/DDBJ whole genome shotgun (WGS) entry which is preliminary data.</text>
</comment>
<keyword evidence="2" id="KW-1185">Reference proteome</keyword>
<reference evidence="1 2" key="1">
    <citation type="journal article" date="2017" name="Front. Microbiol.">
        <title>Strong Genomic and Phenotypic Heterogeneity in the Aeromonas sobria Species Complex.</title>
        <authorList>
            <person name="Gauthier J."/>
            <person name="Vincent A.T."/>
            <person name="Charette S.J."/>
            <person name="Derome N."/>
        </authorList>
    </citation>
    <scope>NUCLEOTIDE SEQUENCE [LARGE SCALE GENOMIC DNA]</scope>
    <source>
        <strain evidence="1 2">TM18</strain>
    </source>
</reference>
<evidence type="ECO:0000313" key="1">
    <source>
        <dbReference type="EMBL" id="PKQ74082.1"/>
    </source>
</evidence>
<dbReference type="AlphaFoldDB" id="A0A2N3IR95"/>
<gene>
    <name evidence="1" type="ORF">CJP16_17845</name>
</gene>
<organism evidence="1 2">
    <name type="scientific">Aeromonas sobria</name>
    <dbReference type="NCBI Taxonomy" id="646"/>
    <lineage>
        <taxon>Bacteria</taxon>
        <taxon>Pseudomonadati</taxon>
        <taxon>Pseudomonadota</taxon>
        <taxon>Gammaproteobacteria</taxon>
        <taxon>Aeromonadales</taxon>
        <taxon>Aeromonadaceae</taxon>
        <taxon>Aeromonas</taxon>
    </lineage>
</organism>
<dbReference type="Proteomes" id="UP000233467">
    <property type="component" value="Unassembled WGS sequence"/>
</dbReference>
<evidence type="ECO:0000313" key="2">
    <source>
        <dbReference type="Proteomes" id="UP000233467"/>
    </source>
</evidence>
<proteinExistence type="predicted"/>